<evidence type="ECO:0000256" key="3">
    <source>
        <dbReference type="ARBA" id="ARBA00022989"/>
    </source>
</evidence>
<feature type="transmembrane region" description="Helical" evidence="5">
    <location>
        <begin position="107"/>
        <end position="126"/>
    </location>
</feature>
<keyword evidence="3 5" id="KW-1133">Transmembrane helix</keyword>
<comment type="caution">
    <text evidence="8">The sequence shown here is derived from an EMBL/GenBank/DDBJ whole genome shotgun (WGS) entry which is preliminary data.</text>
</comment>
<feature type="transmembrane region" description="Helical" evidence="5">
    <location>
        <begin position="20"/>
        <end position="42"/>
    </location>
</feature>
<dbReference type="Pfam" id="PF00672">
    <property type="entry name" value="HAMP"/>
    <property type="match status" value="1"/>
</dbReference>
<evidence type="ECO:0000313" key="8">
    <source>
        <dbReference type="EMBL" id="RWA19973.1"/>
    </source>
</evidence>
<feature type="transmembrane region" description="Helical" evidence="5">
    <location>
        <begin position="183"/>
        <end position="209"/>
    </location>
</feature>
<evidence type="ECO:0000256" key="5">
    <source>
        <dbReference type="SAM" id="Phobius"/>
    </source>
</evidence>
<feature type="transmembrane region" description="Helical" evidence="5">
    <location>
        <begin position="132"/>
        <end position="155"/>
    </location>
</feature>
<dbReference type="SUPFAM" id="SSF55073">
    <property type="entry name" value="Nucleotide cyclase"/>
    <property type="match status" value="1"/>
</dbReference>
<feature type="region of interest" description="Disordered" evidence="4">
    <location>
        <begin position="601"/>
        <end position="623"/>
    </location>
</feature>
<keyword evidence="2 5" id="KW-0812">Transmembrane</keyword>
<dbReference type="InterPro" id="IPR003660">
    <property type="entry name" value="HAMP_dom"/>
</dbReference>
<keyword evidence="5" id="KW-0472">Membrane</keyword>
<evidence type="ECO:0000256" key="2">
    <source>
        <dbReference type="ARBA" id="ARBA00022692"/>
    </source>
</evidence>
<organism evidence="8 9">
    <name type="scientific">Mycolicibacterium elephantis DSM 44368</name>
    <dbReference type="NCBI Taxonomy" id="1335622"/>
    <lineage>
        <taxon>Bacteria</taxon>
        <taxon>Bacillati</taxon>
        <taxon>Actinomycetota</taxon>
        <taxon>Actinomycetes</taxon>
        <taxon>Mycobacteriales</taxon>
        <taxon>Mycobacteriaceae</taxon>
        <taxon>Mycolicibacterium</taxon>
    </lineage>
</organism>
<dbReference type="CDD" id="cd06225">
    <property type="entry name" value="HAMP"/>
    <property type="match status" value="1"/>
</dbReference>
<evidence type="ECO:0000259" key="6">
    <source>
        <dbReference type="PROSITE" id="PS50125"/>
    </source>
</evidence>
<dbReference type="PROSITE" id="PS50125">
    <property type="entry name" value="GUANYLATE_CYCLASE_2"/>
    <property type="match status" value="1"/>
</dbReference>
<accession>A0A439DTZ6</accession>
<keyword evidence="9" id="KW-1185">Reference proteome</keyword>
<proteinExistence type="inferred from homology"/>
<feature type="transmembrane region" description="Helical" evidence="5">
    <location>
        <begin position="48"/>
        <end position="67"/>
    </location>
</feature>
<dbReference type="Gene3D" id="6.10.340.10">
    <property type="match status" value="1"/>
</dbReference>
<reference evidence="8 9" key="1">
    <citation type="submission" date="2013-06" db="EMBL/GenBank/DDBJ databases">
        <title>The draft sequence of the Mycobacterium elephantis genome.</title>
        <authorList>
            <person name="Pettersson F.B."/>
            <person name="Das S."/>
            <person name="Dasgupta S."/>
            <person name="Bhattacharya A."/>
            <person name="Kirsebom L.A."/>
        </authorList>
    </citation>
    <scope>NUCLEOTIDE SEQUENCE [LARGE SCALE GENOMIC DNA]</scope>
    <source>
        <strain evidence="8 9">DSM 44368</strain>
    </source>
</reference>
<evidence type="ECO:0000256" key="4">
    <source>
        <dbReference type="SAM" id="MobiDB-lite"/>
    </source>
</evidence>
<feature type="compositionally biased region" description="Gly residues" evidence="4">
    <location>
        <begin position="611"/>
        <end position="623"/>
    </location>
</feature>
<gene>
    <name evidence="8" type="ORF">MELE44368_18860</name>
</gene>
<dbReference type="PROSITE" id="PS50885">
    <property type="entry name" value="HAMP"/>
    <property type="match status" value="1"/>
</dbReference>
<comment type="similarity">
    <text evidence="1">Belongs to the adenylyl cyclase class-3 family.</text>
</comment>
<evidence type="ECO:0000259" key="7">
    <source>
        <dbReference type="PROSITE" id="PS50885"/>
    </source>
</evidence>
<dbReference type="GO" id="GO:0035556">
    <property type="term" value="P:intracellular signal transduction"/>
    <property type="evidence" value="ECO:0007669"/>
    <property type="project" value="InterPro"/>
</dbReference>
<dbReference type="InterPro" id="IPR029787">
    <property type="entry name" value="Nucleotide_cyclase"/>
</dbReference>
<dbReference type="GO" id="GO:0009190">
    <property type="term" value="P:cyclic nucleotide biosynthetic process"/>
    <property type="evidence" value="ECO:0007669"/>
    <property type="project" value="InterPro"/>
</dbReference>
<feature type="transmembrane region" description="Helical" evidence="5">
    <location>
        <begin position="215"/>
        <end position="236"/>
    </location>
</feature>
<dbReference type="InterPro" id="IPR001054">
    <property type="entry name" value="A/G_cyclase"/>
</dbReference>
<dbReference type="Proteomes" id="UP000287177">
    <property type="component" value="Unassembled WGS sequence"/>
</dbReference>
<dbReference type="SUPFAM" id="SSF158472">
    <property type="entry name" value="HAMP domain-like"/>
    <property type="match status" value="1"/>
</dbReference>
<dbReference type="InterPro" id="IPR050697">
    <property type="entry name" value="Adenylyl/Guanylyl_Cyclase_3/4"/>
</dbReference>
<dbReference type="AlphaFoldDB" id="A0A439DTZ6"/>
<feature type="region of interest" description="Disordered" evidence="4">
    <location>
        <begin position="505"/>
        <end position="528"/>
    </location>
</feature>
<dbReference type="SMART" id="SM00304">
    <property type="entry name" value="HAMP"/>
    <property type="match status" value="1"/>
</dbReference>
<feature type="domain" description="HAMP" evidence="7">
    <location>
        <begin position="239"/>
        <end position="291"/>
    </location>
</feature>
<dbReference type="PANTHER" id="PTHR43081:SF1">
    <property type="entry name" value="ADENYLATE CYCLASE, TERMINAL-DIFFERENTIATION SPECIFIC"/>
    <property type="match status" value="1"/>
</dbReference>
<dbReference type="Gene3D" id="3.30.70.1230">
    <property type="entry name" value="Nucleotide cyclase"/>
    <property type="match status" value="1"/>
</dbReference>
<dbReference type="GO" id="GO:0004016">
    <property type="term" value="F:adenylate cyclase activity"/>
    <property type="evidence" value="ECO:0007669"/>
    <property type="project" value="UniProtKB-ARBA"/>
</dbReference>
<evidence type="ECO:0000256" key="1">
    <source>
        <dbReference type="ARBA" id="ARBA00005381"/>
    </source>
</evidence>
<dbReference type="SMART" id="SM00044">
    <property type="entry name" value="CYCc"/>
    <property type="match status" value="1"/>
</dbReference>
<name>A0A439DTZ6_9MYCO</name>
<dbReference type="PANTHER" id="PTHR43081">
    <property type="entry name" value="ADENYLATE CYCLASE, TERMINAL-DIFFERENTIATION SPECIFIC-RELATED"/>
    <property type="match status" value="1"/>
</dbReference>
<protein>
    <recommendedName>
        <fullName evidence="10">Cyclase</fullName>
    </recommendedName>
</protein>
<dbReference type="Pfam" id="PF00211">
    <property type="entry name" value="Guanylate_cyc"/>
    <property type="match status" value="1"/>
</dbReference>
<dbReference type="CDD" id="cd07302">
    <property type="entry name" value="CHD"/>
    <property type="match status" value="1"/>
</dbReference>
<dbReference type="GO" id="GO:0016020">
    <property type="term" value="C:membrane"/>
    <property type="evidence" value="ECO:0007669"/>
    <property type="project" value="InterPro"/>
</dbReference>
<dbReference type="EMBL" id="ATDN01000015">
    <property type="protein sequence ID" value="RWA19973.1"/>
    <property type="molecule type" value="Genomic_DNA"/>
</dbReference>
<evidence type="ECO:0000313" key="9">
    <source>
        <dbReference type="Proteomes" id="UP000287177"/>
    </source>
</evidence>
<sequence length="623" mass="66692">MDRFFQWMWVRYGPRYSWAICALAYCSGLVAYLGYTWIVVAFERSDRYVTATVAMAAAMLVRIYLMVLPGSKNVRLIESWAAGHGPDSMQALSATYDYARTTRIRMLVTDVIWGALIAIIVGTIAGAPGWRLVQYVTVGATYGMAIGVMAMHSFVEGALRPARTAMAGDTGIGDSLPRSRPTFAAWSALSILAVGFSFGTGGAFVAPVLGPAREYPIVAVVIGVVFTLICGPLALMSVSPFMRPIRDLAEGTERVAAGYYSQRLPVVQDDDLGALAASFNRMQAGLAERQRLQAAFGTYVDPVLAGRLLEQGDYVFSAERREVTVMFVDVRDFTPFAEANTAEDTVARLNALFEIMVPAVVNAGGHINRFLGDGAMVVFGAPNDLAEHADAAVNAAVRIHRLVAAQFGAGLRIGIGINTGVVIAGTIGAGPHLEFSLIGDTTNVAARVEQLTKVTGDTILLTDQTVDAMVSRPPGLVYRGAHVLKGKSAPTAVFSVNPALPHSRLASTTTQTAVVDKPEEPEEDGHGHSRPGVFCYWHGPGLAVGMGSVCGEILLGELRHRGRIEPAGLPALVVPHCRRRRLCCLRRVGCRHRRRRAGARVREHAARNGAEPGGGTVGGRRRG</sequence>
<evidence type="ECO:0008006" key="10">
    <source>
        <dbReference type="Google" id="ProtNLM"/>
    </source>
</evidence>
<feature type="domain" description="Guanylate cyclase" evidence="6">
    <location>
        <begin position="324"/>
        <end position="449"/>
    </location>
</feature>